<dbReference type="InterPro" id="IPR011234">
    <property type="entry name" value="Fumarylacetoacetase-like_C"/>
</dbReference>
<dbReference type="GO" id="GO:0046872">
    <property type="term" value="F:metal ion binding"/>
    <property type="evidence" value="ECO:0007669"/>
    <property type="project" value="UniProtKB-KW"/>
</dbReference>
<reference evidence="4" key="1">
    <citation type="journal article" date="2021" name="IMA Fungus">
        <title>Genomic characterization of three marine fungi, including Emericellopsis atlantica sp. nov. with signatures of a generalist lifestyle and marine biomass degradation.</title>
        <authorList>
            <person name="Hagestad O.C."/>
            <person name="Hou L."/>
            <person name="Andersen J.H."/>
            <person name="Hansen E.H."/>
            <person name="Altermark B."/>
            <person name="Li C."/>
            <person name="Kuhnert E."/>
            <person name="Cox R.J."/>
            <person name="Crous P.W."/>
            <person name="Spatafora J.W."/>
            <person name="Lail K."/>
            <person name="Amirebrahimi M."/>
            <person name="Lipzen A."/>
            <person name="Pangilinan J."/>
            <person name="Andreopoulos W."/>
            <person name="Hayes R.D."/>
            <person name="Ng V."/>
            <person name="Grigoriev I.V."/>
            <person name="Jackson S.A."/>
            <person name="Sutton T.D.S."/>
            <person name="Dobson A.D.W."/>
            <person name="Rama T."/>
        </authorList>
    </citation>
    <scope>NUCLEOTIDE SEQUENCE</scope>
    <source>
        <strain evidence="4">TRa3180A</strain>
    </source>
</reference>
<evidence type="ECO:0000256" key="2">
    <source>
        <dbReference type="ARBA" id="ARBA00022723"/>
    </source>
</evidence>
<comment type="similarity">
    <text evidence="1">Belongs to the FAH family.</text>
</comment>
<dbReference type="FunFam" id="3.90.850.10:FF:000002">
    <property type="entry name" value="2-hydroxyhepta-2,4-diene-1,7-dioate isomerase"/>
    <property type="match status" value="1"/>
</dbReference>
<name>A0A9P7Z0W1_9HELO</name>
<feature type="domain" description="Fumarylacetoacetase-like C-terminal" evidence="3">
    <location>
        <begin position="82"/>
        <end position="292"/>
    </location>
</feature>
<evidence type="ECO:0000313" key="5">
    <source>
        <dbReference type="Proteomes" id="UP000887226"/>
    </source>
</evidence>
<dbReference type="AlphaFoldDB" id="A0A9P7Z0W1"/>
<protein>
    <recommendedName>
        <fullName evidence="3">Fumarylacetoacetase-like C-terminal domain-containing protein</fullName>
    </recommendedName>
</protein>
<dbReference type="PANTHER" id="PTHR11820:SF100">
    <property type="entry name" value="FUMARYLACETOACETATE HYDROLASE FAMILY PROTEIN (AFU_ORTHOLOGUE AFUA_4G01490)"/>
    <property type="match status" value="1"/>
</dbReference>
<dbReference type="Pfam" id="PF01557">
    <property type="entry name" value="FAA_hydrolase"/>
    <property type="match status" value="1"/>
</dbReference>
<proteinExistence type="inferred from homology"/>
<dbReference type="Gene3D" id="3.90.850.10">
    <property type="entry name" value="Fumarylacetoacetase-like, C-terminal domain"/>
    <property type="match status" value="1"/>
</dbReference>
<sequence length="295" mass="32268">MMAWKRLIRFIADDGSIHFGDAIVPKAEANIGKLADEGSLYACVIDTSGSIDIFSANTELTNEVLHVQQLLAPLTRRQVPIIRCIGLNYIKHIQEGGRTPPPYPTLFIKPSMSLAEYGEVITISEFAQETCDYEGELIVVIGQDGKDIPKEHALDYVAGYTAGNDISCRAWQSDPKFVGGAPQWCFSKGLDKYAPIGPAILSQEVIEDAGELILQTRVNGELRQDSNTNDLLFDIPTLISFLSKGTTLEKGSLIMTGTPSGVGMGKKPPVYLKDRDLVEVYIEKIGTLRNTISFG</sequence>
<dbReference type="EMBL" id="MU253983">
    <property type="protein sequence ID" value="KAG9243369.1"/>
    <property type="molecule type" value="Genomic_DNA"/>
</dbReference>
<organism evidence="4 5">
    <name type="scientific">Calycina marina</name>
    <dbReference type="NCBI Taxonomy" id="1763456"/>
    <lineage>
        <taxon>Eukaryota</taxon>
        <taxon>Fungi</taxon>
        <taxon>Dikarya</taxon>
        <taxon>Ascomycota</taxon>
        <taxon>Pezizomycotina</taxon>
        <taxon>Leotiomycetes</taxon>
        <taxon>Helotiales</taxon>
        <taxon>Pezizellaceae</taxon>
        <taxon>Calycina</taxon>
    </lineage>
</organism>
<dbReference type="Proteomes" id="UP000887226">
    <property type="component" value="Unassembled WGS sequence"/>
</dbReference>
<dbReference type="OrthoDB" id="411064at2759"/>
<keyword evidence="2" id="KW-0479">Metal-binding</keyword>
<evidence type="ECO:0000313" key="4">
    <source>
        <dbReference type="EMBL" id="KAG9243369.1"/>
    </source>
</evidence>
<comment type="caution">
    <text evidence="4">The sequence shown here is derived from an EMBL/GenBank/DDBJ whole genome shotgun (WGS) entry which is preliminary data.</text>
</comment>
<evidence type="ECO:0000256" key="1">
    <source>
        <dbReference type="ARBA" id="ARBA00010211"/>
    </source>
</evidence>
<dbReference type="GO" id="GO:0006107">
    <property type="term" value="P:oxaloacetate metabolic process"/>
    <property type="evidence" value="ECO:0007669"/>
    <property type="project" value="UniProtKB-ARBA"/>
</dbReference>
<keyword evidence="5" id="KW-1185">Reference proteome</keyword>
<dbReference type="GO" id="GO:0050163">
    <property type="term" value="F:oxaloacetate tautomerase activity"/>
    <property type="evidence" value="ECO:0007669"/>
    <property type="project" value="UniProtKB-ARBA"/>
</dbReference>
<accession>A0A9P7Z0W1</accession>
<dbReference type="SUPFAM" id="SSF56529">
    <property type="entry name" value="FAH"/>
    <property type="match status" value="1"/>
</dbReference>
<evidence type="ECO:0000259" key="3">
    <source>
        <dbReference type="Pfam" id="PF01557"/>
    </source>
</evidence>
<dbReference type="InterPro" id="IPR036663">
    <property type="entry name" value="Fumarylacetoacetase_C_sf"/>
</dbReference>
<dbReference type="PANTHER" id="PTHR11820">
    <property type="entry name" value="ACYLPYRUVASE"/>
    <property type="match status" value="1"/>
</dbReference>
<gene>
    <name evidence="4" type="ORF">BJ878DRAFT_120498</name>
</gene>